<evidence type="ECO:0000313" key="3">
    <source>
        <dbReference type="Proteomes" id="UP001172687"/>
    </source>
</evidence>
<dbReference type="Pfam" id="PF02641">
    <property type="entry name" value="DUF190"/>
    <property type="match status" value="3"/>
</dbReference>
<protein>
    <submittedName>
        <fullName evidence="2">DUF190 domain-containing protein</fullName>
    </submittedName>
</protein>
<evidence type="ECO:0000256" key="1">
    <source>
        <dbReference type="ARBA" id="ARBA00010554"/>
    </source>
</evidence>
<sequence length="341" mass="36735">MNDETLTLTAYFAERQRSGHRFSADALLDLFERRRIATSVMVRGIASFGPANVTRSDRSLSLSEDPPVSVWAIDTPDRISAVADDAAALIGRGVLTVENGRSLRADEPVNGDTVRLALHLGRRQRLSGAPGYLAVCDVLHAHGFVGADVYLGVDGTVDGARRRAHFFSRNSEVPLSVVGVGTTAQAVTAAAELRTALPDALFGISPTRVCKNDGRHVSRPMPSDGPYQRLTVHTAEASRHRGQPIHRALVHRLKNSDHAGGATVLRAIWGFRGAERPHGDRLLQVSRQVPVTTVLIDTATNIAASYPIVDELTEHEGLVTVEAIPGLLEVNGDQRFGSLHP</sequence>
<accession>A0ABT8HCP8</accession>
<evidence type="ECO:0000313" key="2">
    <source>
        <dbReference type="EMBL" id="MDN4518546.1"/>
    </source>
</evidence>
<dbReference type="InterPro" id="IPR015867">
    <property type="entry name" value="N-reg_PII/ATP_PRibTrfase_C"/>
</dbReference>
<dbReference type="Proteomes" id="UP001172687">
    <property type="component" value="Unassembled WGS sequence"/>
</dbReference>
<comment type="similarity">
    <text evidence="1">Belongs to the UPF0166 family.</text>
</comment>
<comment type="caution">
    <text evidence="2">The sequence shown here is derived from an EMBL/GenBank/DDBJ whole genome shotgun (WGS) entry which is preliminary data.</text>
</comment>
<gene>
    <name evidence="2" type="ORF">QYF68_12030</name>
</gene>
<organism evidence="2 3">
    <name type="scientific">Mycolicibacterium austroafricanum</name>
    <name type="common">Mycobacterium austroafricanum</name>
    <dbReference type="NCBI Taxonomy" id="39687"/>
    <lineage>
        <taxon>Bacteria</taxon>
        <taxon>Bacillati</taxon>
        <taxon>Actinomycetota</taxon>
        <taxon>Actinomycetes</taxon>
        <taxon>Mycobacteriales</taxon>
        <taxon>Mycobacteriaceae</taxon>
        <taxon>Mycolicibacterium</taxon>
    </lineage>
</organism>
<proteinExistence type="inferred from homology"/>
<dbReference type="RefSeq" id="WP_208676045.1">
    <property type="nucleotide sequence ID" value="NZ_CP070380.1"/>
</dbReference>
<dbReference type="Gene3D" id="3.30.70.120">
    <property type="match status" value="3"/>
</dbReference>
<keyword evidence="3" id="KW-1185">Reference proteome</keyword>
<dbReference type="InterPro" id="IPR011322">
    <property type="entry name" value="N-reg_PII-like_a/b"/>
</dbReference>
<reference evidence="2" key="1">
    <citation type="submission" date="2023-07" db="EMBL/GenBank/DDBJ databases">
        <title>Degradation of tert-butanol by M. austroafricanum TBA100.</title>
        <authorList>
            <person name="Helbich S."/>
            <person name="Vainshtein Y."/>
        </authorList>
    </citation>
    <scope>NUCLEOTIDE SEQUENCE</scope>
    <source>
        <strain evidence="2">TBA100</strain>
    </source>
</reference>
<name>A0ABT8HCP8_MYCAO</name>
<dbReference type="EMBL" id="JAUHTC010000044">
    <property type="protein sequence ID" value="MDN4518546.1"/>
    <property type="molecule type" value="Genomic_DNA"/>
</dbReference>
<dbReference type="InterPro" id="IPR003793">
    <property type="entry name" value="UPF0166"/>
</dbReference>
<dbReference type="PANTHER" id="PTHR35983:SF1">
    <property type="entry name" value="UPF0166 PROTEIN TM_0021"/>
    <property type="match status" value="1"/>
</dbReference>
<dbReference type="PANTHER" id="PTHR35983">
    <property type="entry name" value="UPF0166 PROTEIN TM_0021"/>
    <property type="match status" value="1"/>
</dbReference>
<dbReference type="SUPFAM" id="SSF54913">
    <property type="entry name" value="GlnB-like"/>
    <property type="match status" value="3"/>
</dbReference>